<evidence type="ECO:0000313" key="4">
    <source>
        <dbReference type="Proteomes" id="UP000247409"/>
    </source>
</evidence>
<dbReference type="InterPro" id="IPR036691">
    <property type="entry name" value="Endo/exonu/phosph_ase_sf"/>
</dbReference>
<gene>
    <name evidence="3" type="ORF">BWQ96_02061</name>
</gene>
<dbReference type="EMBL" id="NBIV01000016">
    <property type="protein sequence ID" value="PXF48109.1"/>
    <property type="molecule type" value="Genomic_DNA"/>
</dbReference>
<protein>
    <submittedName>
        <fullName evidence="3">Carbon catabolite repressor protein 4-like</fullName>
    </submittedName>
</protein>
<dbReference type="PANTHER" id="PTHR12121">
    <property type="entry name" value="CARBON CATABOLITE REPRESSOR PROTEIN 4"/>
    <property type="match status" value="1"/>
</dbReference>
<evidence type="ECO:0000259" key="2">
    <source>
        <dbReference type="Pfam" id="PF03372"/>
    </source>
</evidence>
<dbReference type="SUPFAM" id="SSF56219">
    <property type="entry name" value="DNase I-like"/>
    <property type="match status" value="1"/>
</dbReference>
<reference evidence="3 4" key="1">
    <citation type="journal article" date="2018" name="Mol. Biol. Evol.">
        <title>Analysis of the draft genome of the red seaweed Gracilariopsis chorda provides insights into genome size evolution in Rhodophyta.</title>
        <authorList>
            <person name="Lee J."/>
            <person name="Yang E.C."/>
            <person name="Graf L."/>
            <person name="Yang J.H."/>
            <person name="Qiu H."/>
            <person name="Zel Zion U."/>
            <person name="Chan C.X."/>
            <person name="Stephens T.G."/>
            <person name="Weber A.P.M."/>
            <person name="Boo G.H."/>
            <person name="Boo S.M."/>
            <person name="Kim K.M."/>
            <person name="Shin Y."/>
            <person name="Jung M."/>
            <person name="Lee S.J."/>
            <person name="Yim H.S."/>
            <person name="Lee J.H."/>
            <person name="Bhattacharya D."/>
            <person name="Yoon H.S."/>
        </authorList>
    </citation>
    <scope>NUCLEOTIDE SEQUENCE [LARGE SCALE GENOMIC DNA]</scope>
    <source>
        <strain evidence="3 4">SKKU-2015</strain>
        <tissue evidence="3">Whole body</tissue>
    </source>
</reference>
<evidence type="ECO:0000313" key="3">
    <source>
        <dbReference type="EMBL" id="PXF48109.1"/>
    </source>
</evidence>
<dbReference type="OrthoDB" id="428734at2759"/>
<dbReference type="PANTHER" id="PTHR12121:SF34">
    <property type="entry name" value="PROTEIN ANGEL"/>
    <property type="match status" value="1"/>
</dbReference>
<dbReference type="STRING" id="448386.A0A2V3J174"/>
<comment type="caution">
    <text evidence="3">The sequence shown here is derived from an EMBL/GenBank/DDBJ whole genome shotgun (WGS) entry which is preliminary data.</text>
</comment>
<accession>A0A2V3J174</accession>
<dbReference type="InterPro" id="IPR050410">
    <property type="entry name" value="CCR4/nocturin_mRNA_transcr"/>
</dbReference>
<dbReference type="Gene3D" id="3.60.10.10">
    <property type="entry name" value="Endonuclease/exonuclease/phosphatase"/>
    <property type="match status" value="1"/>
</dbReference>
<name>A0A2V3J174_9FLOR</name>
<dbReference type="AlphaFoldDB" id="A0A2V3J174"/>
<feature type="domain" description="Endonuclease/exonuclease/phosphatase" evidence="2">
    <location>
        <begin position="270"/>
        <end position="577"/>
    </location>
</feature>
<sequence length="597" mass="66451">MPAASASPTASPPAPSSPQSATPQIQRVEFLYTQTPVEGCDLLPYVVVRTAAGDVKSAEAIEAKTRGALSVQYRWNRCAATYTCARTSCFKPAAQQFVPLLKLASARALPPDHFDAVIKQSFFCSTECMCSSWETLRLYTQKISVSFPASEATNALTPDDSALSVRSHFVPNRTEPVFQEPLLNPTNISEVAFIRNYAPTADDVGHVLELVCRYVQRNSDGTVNIGPPVSVRSRAVRTIPPPPPERRMFNLSTGELYSAKTRRPGTFRVLSYNVLAEIYANSQAYPHCPSWALSWTYRKRNLIREMALFDADVLCLQEIQADHFEDHFQPYFARLGYESCFKVKTREAMGRKGKIDGCATFFRKEKFALREQHIVEYNAIAQARTKEPRTLNRCLKGNVGLILILECLDGSGPLVVANTHLYWDPELTDVKIFQVDAFMHELEVLFHNRGLPAGVPFIMAGDLNSEPVSSVYEFLSTGQCSMTKPDMAEEGFENVLSTCRLSHNLHMRSAYALTGSEPAFTNYTHNFVGVLDYIWFGADSVLPVAILEIPDERSLFGKEAETDSEDGIPNAQWSSDHVALVAEFQLVKRHGLAHGPI</sequence>
<proteinExistence type="predicted"/>
<keyword evidence="4" id="KW-1185">Reference proteome</keyword>
<feature type="region of interest" description="Disordered" evidence="1">
    <location>
        <begin position="1"/>
        <end position="21"/>
    </location>
</feature>
<dbReference type="InterPro" id="IPR005135">
    <property type="entry name" value="Endo/exonuclease/phosphatase"/>
</dbReference>
<dbReference type="Proteomes" id="UP000247409">
    <property type="component" value="Unassembled WGS sequence"/>
</dbReference>
<evidence type="ECO:0000256" key="1">
    <source>
        <dbReference type="SAM" id="MobiDB-lite"/>
    </source>
</evidence>
<dbReference type="GO" id="GO:0000175">
    <property type="term" value="F:3'-5'-RNA exonuclease activity"/>
    <property type="evidence" value="ECO:0007669"/>
    <property type="project" value="TreeGrafter"/>
</dbReference>
<organism evidence="3 4">
    <name type="scientific">Gracilariopsis chorda</name>
    <dbReference type="NCBI Taxonomy" id="448386"/>
    <lineage>
        <taxon>Eukaryota</taxon>
        <taxon>Rhodophyta</taxon>
        <taxon>Florideophyceae</taxon>
        <taxon>Rhodymeniophycidae</taxon>
        <taxon>Gracilariales</taxon>
        <taxon>Gracilariaceae</taxon>
        <taxon>Gracilariopsis</taxon>
    </lineage>
</organism>
<dbReference type="Pfam" id="PF03372">
    <property type="entry name" value="Exo_endo_phos"/>
    <property type="match status" value="1"/>
</dbReference>